<sequence length="549" mass="61154">MAPPADPRLIIWRSEYKEMKKSDYCPIVRQLCHVDATNRIPPAPAKCPSCDLALGTFYAFLTYKAEQAGMWLFKVGPSPVIAEAIRKQLEENAIAAFEAQAQKEEEKALKMAIIQSKRESQQREKALVQQQKALASIERVRSEAFREHEKDVRKGSGIAGSAKPLVSSTTPTVHSKARSAVQLIKVLMWYQPDEDCVALDLQVNASEAFYLSDHEIFSDIWNGDEVHGMAWCIELNAWTPGSDPITIDEKTRMVLVRRDFTGHCLGFGTELRVLHAIRSSEGQRKALATERAKKKKILSQAIEPGYVRIVFWHDNDQPAIEDIVLKIKDIPIDEAQTPSESCILRLSNQIFELLRSRHEPAVDVFDDSVSDWERFPIRANIPIYGRSHTLLIRIPRVVGMPHLGVEIEALRTPRTTSSRKSGGSCSDNSSSTAQSRKRPYVSDAAGALAYLDEFDTRSRSSSVESWHPGAEAMSQCNNLHDGFSGTPAPTSKSEVGEEASGGEGRIVLGERNAKKVKLVPGDVKLNWQEAEKLENGQTVFDLDMLYGDA</sequence>
<proteinExistence type="predicted"/>
<evidence type="ECO:0000256" key="1">
    <source>
        <dbReference type="SAM" id="MobiDB-lite"/>
    </source>
</evidence>
<keyword evidence="3" id="KW-1185">Reference proteome</keyword>
<gene>
    <name evidence="2" type="ORF">GSI_05058</name>
</gene>
<dbReference type="OrthoDB" id="2755672at2759"/>
<dbReference type="EMBL" id="AYKW01000009">
    <property type="protein sequence ID" value="PIL32940.1"/>
    <property type="molecule type" value="Genomic_DNA"/>
</dbReference>
<evidence type="ECO:0000313" key="2">
    <source>
        <dbReference type="EMBL" id="PIL32940.1"/>
    </source>
</evidence>
<dbReference type="Proteomes" id="UP000230002">
    <property type="component" value="Unassembled WGS sequence"/>
</dbReference>
<accession>A0A2G8SGN6</accession>
<protein>
    <submittedName>
        <fullName evidence="2">Uncharacterized protein</fullName>
    </submittedName>
</protein>
<feature type="compositionally biased region" description="Low complexity" evidence="1">
    <location>
        <begin position="412"/>
        <end position="432"/>
    </location>
</feature>
<organism evidence="2 3">
    <name type="scientific">Ganoderma sinense ZZ0214-1</name>
    <dbReference type="NCBI Taxonomy" id="1077348"/>
    <lineage>
        <taxon>Eukaryota</taxon>
        <taxon>Fungi</taxon>
        <taxon>Dikarya</taxon>
        <taxon>Basidiomycota</taxon>
        <taxon>Agaricomycotina</taxon>
        <taxon>Agaricomycetes</taxon>
        <taxon>Polyporales</taxon>
        <taxon>Polyporaceae</taxon>
        <taxon>Ganoderma</taxon>
    </lineage>
</organism>
<comment type="caution">
    <text evidence="2">The sequence shown here is derived from an EMBL/GenBank/DDBJ whole genome shotgun (WGS) entry which is preliminary data.</text>
</comment>
<reference evidence="2 3" key="1">
    <citation type="journal article" date="2015" name="Sci. Rep.">
        <title>Chromosome-level genome map provides insights into diverse defense mechanisms in the medicinal fungus Ganoderma sinense.</title>
        <authorList>
            <person name="Zhu Y."/>
            <person name="Xu J."/>
            <person name="Sun C."/>
            <person name="Zhou S."/>
            <person name="Xu H."/>
            <person name="Nelson D.R."/>
            <person name="Qian J."/>
            <person name="Song J."/>
            <person name="Luo H."/>
            <person name="Xiang L."/>
            <person name="Li Y."/>
            <person name="Xu Z."/>
            <person name="Ji A."/>
            <person name="Wang L."/>
            <person name="Lu S."/>
            <person name="Hayward A."/>
            <person name="Sun W."/>
            <person name="Li X."/>
            <person name="Schwartz D.C."/>
            <person name="Wang Y."/>
            <person name="Chen S."/>
        </authorList>
    </citation>
    <scope>NUCLEOTIDE SEQUENCE [LARGE SCALE GENOMIC DNA]</scope>
    <source>
        <strain evidence="2 3">ZZ0214-1</strain>
    </source>
</reference>
<feature type="region of interest" description="Disordered" evidence="1">
    <location>
        <begin position="474"/>
        <end position="503"/>
    </location>
</feature>
<evidence type="ECO:0000313" key="3">
    <source>
        <dbReference type="Proteomes" id="UP000230002"/>
    </source>
</evidence>
<feature type="region of interest" description="Disordered" evidence="1">
    <location>
        <begin position="409"/>
        <end position="439"/>
    </location>
</feature>
<dbReference type="AlphaFoldDB" id="A0A2G8SGN6"/>
<name>A0A2G8SGN6_9APHY</name>